<evidence type="ECO:0000313" key="7">
    <source>
        <dbReference type="EMBL" id="EEF22465.1"/>
    </source>
</evidence>
<keyword evidence="3" id="KW-0963">Cytoplasm</keyword>
<feature type="compositionally biased region" description="Low complexity" evidence="6">
    <location>
        <begin position="1"/>
        <end position="16"/>
    </location>
</feature>
<evidence type="ECO:0000256" key="1">
    <source>
        <dbReference type="ARBA" id="ARBA00004514"/>
    </source>
</evidence>
<organism evidence="7 8">
    <name type="scientific">Ricinus communis</name>
    <name type="common">Castor bean</name>
    <dbReference type="NCBI Taxonomy" id="3988"/>
    <lineage>
        <taxon>Eukaryota</taxon>
        <taxon>Viridiplantae</taxon>
        <taxon>Streptophyta</taxon>
        <taxon>Embryophyta</taxon>
        <taxon>Tracheophyta</taxon>
        <taxon>Spermatophyta</taxon>
        <taxon>Magnoliopsida</taxon>
        <taxon>eudicotyledons</taxon>
        <taxon>Gunneridae</taxon>
        <taxon>Pentapetalae</taxon>
        <taxon>rosids</taxon>
        <taxon>fabids</taxon>
        <taxon>Malpighiales</taxon>
        <taxon>Euphorbiaceae</taxon>
        <taxon>Acalyphoideae</taxon>
        <taxon>Acalypheae</taxon>
        <taxon>Ricinus</taxon>
    </lineage>
</organism>
<protein>
    <submittedName>
        <fullName evidence="7">B-type flagellar protein fliS, putative</fullName>
    </submittedName>
</protein>
<comment type="subcellular location">
    <subcellularLocation>
        <location evidence="1">Cytoplasm</location>
        <location evidence="1">Cytosol</location>
    </subcellularLocation>
</comment>
<dbReference type="EMBL" id="EQ993671">
    <property type="protein sequence ID" value="EEF22465.1"/>
    <property type="molecule type" value="Genomic_DNA"/>
</dbReference>
<dbReference type="Proteomes" id="UP000008311">
    <property type="component" value="Unassembled WGS sequence"/>
</dbReference>
<evidence type="ECO:0000256" key="3">
    <source>
        <dbReference type="ARBA" id="ARBA00022490"/>
    </source>
</evidence>
<dbReference type="eggNOG" id="ENOG502SKIJ">
    <property type="taxonomic scope" value="Eukaryota"/>
</dbReference>
<evidence type="ECO:0000256" key="2">
    <source>
        <dbReference type="ARBA" id="ARBA00008787"/>
    </source>
</evidence>
<proteinExistence type="inferred from homology"/>
<dbReference type="GO" id="GO:0005829">
    <property type="term" value="C:cytosol"/>
    <property type="evidence" value="ECO:0007669"/>
    <property type="project" value="UniProtKB-SubCell"/>
</dbReference>
<gene>
    <name evidence="7" type="ORF">RCOM_2132560</name>
</gene>
<dbReference type="STRING" id="3988.B9TNU9"/>
<dbReference type="SUPFAM" id="SSF101116">
    <property type="entry name" value="Flagellar export chaperone FliS"/>
    <property type="match status" value="1"/>
</dbReference>
<name>B9TNU9_RICCO</name>
<comment type="similarity">
    <text evidence="2">Belongs to the FliS family.</text>
</comment>
<sequence>MRGSPPCATAFPTAAPERASAPSGVAGSLNTYLNKWSNSTNGQIKQRAEANTKLQSTLTDRQATLDARPCSRPCKTILRCSARCSPATHPTERFEMSYTEAYSSYHATSLDAQTSRASPIELVLVLTDGLLDELARARAHIVAKRYEQRAHSINKCVDIINGLSSSLDFETGGQVVANLANLYEFCVTHLHGAGIKQDPAMVDEVVRIMTTIRQGWAGVQARNG</sequence>
<dbReference type="Pfam" id="PF02561">
    <property type="entry name" value="FliS"/>
    <property type="match status" value="1"/>
</dbReference>
<dbReference type="InParanoid" id="B9TNU9"/>
<evidence type="ECO:0000256" key="6">
    <source>
        <dbReference type="SAM" id="MobiDB-lite"/>
    </source>
</evidence>
<dbReference type="Gene3D" id="1.20.120.340">
    <property type="entry name" value="Flagellar protein FliS"/>
    <property type="match status" value="1"/>
</dbReference>
<keyword evidence="7" id="KW-0969">Cilium</keyword>
<feature type="region of interest" description="Disordered" evidence="6">
    <location>
        <begin position="1"/>
        <end position="22"/>
    </location>
</feature>
<keyword evidence="4" id="KW-1005">Bacterial flagellum biogenesis</keyword>
<keyword evidence="7" id="KW-0282">Flagellum</keyword>
<accession>B9TNU9</accession>
<keyword evidence="7" id="KW-0966">Cell projection</keyword>
<evidence type="ECO:0000313" key="8">
    <source>
        <dbReference type="Proteomes" id="UP000008311"/>
    </source>
</evidence>
<keyword evidence="8" id="KW-1185">Reference proteome</keyword>
<dbReference type="CDD" id="cd16098">
    <property type="entry name" value="FliS"/>
    <property type="match status" value="1"/>
</dbReference>
<dbReference type="PANTHER" id="PTHR34773">
    <property type="entry name" value="FLAGELLAR SECRETION CHAPERONE FLIS"/>
    <property type="match status" value="1"/>
</dbReference>
<dbReference type="PANTHER" id="PTHR34773:SF1">
    <property type="entry name" value="FLAGELLAR SECRETION CHAPERONE FLIS"/>
    <property type="match status" value="1"/>
</dbReference>
<dbReference type="AlphaFoldDB" id="B9TNU9"/>
<dbReference type="NCBIfam" id="TIGR00208">
    <property type="entry name" value="fliS"/>
    <property type="match status" value="1"/>
</dbReference>
<evidence type="ECO:0000256" key="5">
    <source>
        <dbReference type="ARBA" id="ARBA00023186"/>
    </source>
</evidence>
<reference evidence="8" key="1">
    <citation type="journal article" date="2010" name="Nat. Biotechnol.">
        <title>Draft genome sequence of the oilseed species Ricinus communis.</title>
        <authorList>
            <person name="Chan A.P."/>
            <person name="Crabtree J."/>
            <person name="Zhao Q."/>
            <person name="Lorenzi H."/>
            <person name="Orvis J."/>
            <person name="Puiu D."/>
            <person name="Melake-Berhan A."/>
            <person name="Jones K.M."/>
            <person name="Redman J."/>
            <person name="Chen G."/>
            <person name="Cahoon E.B."/>
            <person name="Gedil M."/>
            <person name="Stanke M."/>
            <person name="Haas B.J."/>
            <person name="Wortman J.R."/>
            <person name="Fraser-Liggett C.M."/>
            <person name="Ravel J."/>
            <person name="Rabinowicz P.D."/>
        </authorList>
    </citation>
    <scope>NUCLEOTIDE SEQUENCE [LARGE SCALE GENOMIC DNA]</scope>
    <source>
        <strain evidence="8">cv. Hale</strain>
    </source>
</reference>
<dbReference type="InterPro" id="IPR036584">
    <property type="entry name" value="FliS_sf"/>
</dbReference>
<keyword evidence="5" id="KW-0143">Chaperone</keyword>
<dbReference type="InterPro" id="IPR003713">
    <property type="entry name" value="FliS"/>
</dbReference>
<evidence type="ECO:0000256" key="4">
    <source>
        <dbReference type="ARBA" id="ARBA00022795"/>
    </source>
</evidence>